<dbReference type="AlphaFoldDB" id="A0A914IGF0"/>
<dbReference type="WBParaSite" id="Gr19_v10_g9668.t1">
    <property type="protein sequence ID" value="Gr19_v10_g9668.t1"/>
    <property type="gene ID" value="Gr19_v10_g9668"/>
</dbReference>
<keyword evidence="1" id="KW-1185">Reference proteome</keyword>
<reference evidence="2" key="1">
    <citation type="submission" date="2022-11" db="UniProtKB">
        <authorList>
            <consortium name="WormBaseParasite"/>
        </authorList>
    </citation>
    <scope>IDENTIFICATION</scope>
</reference>
<sequence length="165" mass="19485">MLSHLIIITESENDWRRFFLVTNVCRTKWWWWWLKICWLGHHRLWMEMMMIYLSVRPSVLSMIGMCRADHCGMPERLHIDARFKARCTGTGNTPTSELNSIRYAHFLQPFCPANGLTDDGICRKRRIPTLLPIRFNLLGTLNVAQAGIKNLIFDQIFEFWSGLRN</sequence>
<accession>A0A914IGF0</accession>
<protein>
    <submittedName>
        <fullName evidence="2">Uncharacterized protein</fullName>
    </submittedName>
</protein>
<evidence type="ECO:0000313" key="1">
    <source>
        <dbReference type="Proteomes" id="UP000887572"/>
    </source>
</evidence>
<proteinExistence type="predicted"/>
<evidence type="ECO:0000313" key="2">
    <source>
        <dbReference type="WBParaSite" id="Gr19_v10_g9668.t1"/>
    </source>
</evidence>
<name>A0A914IGF0_GLORO</name>
<dbReference type="Proteomes" id="UP000887572">
    <property type="component" value="Unplaced"/>
</dbReference>
<organism evidence="1 2">
    <name type="scientific">Globodera rostochiensis</name>
    <name type="common">Golden nematode worm</name>
    <name type="synonym">Heterodera rostochiensis</name>
    <dbReference type="NCBI Taxonomy" id="31243"/>
    <lineage>
        <taxon>Eukaryota</taxon>
        <taxon>Metazoa</taxon>
        <taxon>Ecdysozoa</taxon>
        <taxon>Nematoda</taxon>
        <taxon>Chromadorea</taxon>
        <taxon>Rhabditida</taxon>
        <taxon>Tylenchina</taxon>
        <taxon>Tylenchomorpha</taxon>
        <taxon>Tylenchoidea</taxon>
        <taxon>Heteroderidae</taxon>
        <taxon>Heteroderinae</taxon>
        <taxon>Globodera</taxon>
    </lineage>
</organism>